<keyword evidence="4" id="KW-1185">Reference proteome</keyword>
<dbReference type="Proteomes" id="UP001500620">
    <property type="component" value="Unassembled WGS sequence"/>
</dbReference>
<dbReference type="Pfam" id="PF00557">
    <property type="entry name" value="Peptidase_M24"/>
    <property type="match status" value="1"/>
</dbReference>
<evidence type="ECO:0008006" key="5">
    <source>
        <dbReference type="Google" id="ProtNLM"/>
    </source>
</evidence>
<sequence>MLAGQRVARLREALQDAPFDAFLAVSTANVLYATGYRSMGGSVFGLPTIGAFVTGDRTVVAGPVADAAPATDAAVGGIAVDDFVPYGRFYFESDRPLPLAFTPDAHRDAVEAMAAAALSAGIGSAVIGVDSAAINPNALAQLSLALPGARFVDASPWALRVRARKLPGEIALLERAAHLAEDGVDAAISAARVGMTERELSSIVAGVIVAGGGEPKFAVSSSGPHSAFADVYPTDRPLAPGDLLRFDVGCVVGGYWSDIGRTAVVGEPDALQASRYAAILAGEDRQLADVRAGVPASTLFKAAIQEVEAGGIRPYRRQHCGHGIGADVYEPPIVNEATDTAVEAGMTFCFETPYYVVGWGGMMVEDTIVVTDDGHRRLTRTDRSLRVIAV</sequence>
<evidence type="ECO:0000313" key="4">
    <source>
        <dbReference type="Proteomes" id="UP001500620"/>
    </source>
</evidence>
<dbReference type="SUPFAM" id="SSF55920">
    <property type="entry name" value="Creatinase/aminopeptidase"/>
    <property type="match status" value="1"/>
</dbReference>
<dbReference type="InterPro" id="IPR000994">
    <property type="entry name" value="Pept_M24"/>
</dbReference>
<name>A0ABP8DD12_9ACTN</name>
<dbReference type="Gene3D" id="3.90.230.10">
    <property type="entry name" value="Creatinase/methionine aminopeptidase superfamily"/>
    <property type="match status" value="1"/>
</dbReference>
<dbReference type="InterPro" id="IPR050659">
    <property type="entry name" value="Peptidase_M24B"/>
</dbReference>
<dbReference type="SUPFAM" id="SSF53092">
    <property type="entry name" value="Creatinase/prolidase N-terminal domain"/>
    <property type="match status" value="1"/>
</dbReference>
<dbReference type="CDD" id="cd01066">
    <property type="entry name" value="APP_MetAP"/>
    <property type="match status" value="1"/>
</dbReference>
<evidence type="ECO:0000259" key="1">
    <source>
        <dbReference type="Pfam" id="PF00557"/>
    </source>
</evidence>
<dbReference type="Pfam" id="PF01321">
    <property type="entry name" value="Creatinase_N"/>
    <property type="match status" value="1"/>
</dbReference>
<proteinExistence type="predicted"/>
<evidence type="ECO:0000259" key="2">
    <source>
        <dbReference type="Pfam" id="PF01321"/>
    </source>
</evidence>
<dbReference type="Gene3D" id="3.40.350.10">
    <property type="entry name" value="Creatinase/prolidase N-terminal domain"/>
    <property type="match status" value="1"/>
</dbReference>
<dbReference type="InterPro" id="IPR036005">
    <property type="entry name" value="Creatinase/aminopeptidase-like"/>
</dbReference>
<evidence type="ECO:0000313" key="3">
    <source>
        <dbReference type="EMBL" id="GAA4252986.1"/>
    </source>
</evidence>
<protein>
    <recommendedName>
        <fullName evidence="5">Peptidase M24</fullName>
    </recommendedName>
</protein>
<dbReference type="InterPro" id="IPR029149">
    <property type="entry name" value="Creatin/AminoP/Spt16_N"/>
</dbReference>
<gene>
    <name evidence="3" type="ORF">GCM10022255_051960</name>
</gene>
<feature type="domain" description="Creatinase N-terminal" evidence="2">
    <location>
        <begin position="6"/>
        <end position="163"/>
    </location>
</feature>
<reference evidence="4" key="1">
    <citation type="journal article" date="2019" name="Int. J. Syst. Evol. Microbiol.">
        <title>The Global Catalogue of Microorganisms (GCM) 10K type strain sequencing project: providing services to taxonomists for standard genome sequencing and annotation.</title>
        <authorList>
            <consortium name="The Broad Institute Genomics Platform"/>
            <consortium name="The Broad Institute Genome Sequencing Center for Infectious Disease"/>
            <person name="Wu L."/>
            <person name="Ma J."/>
        </authorList>
    </citation>
    <scope>NUCLEOTIDE SEQUENCE [LARGE SCALE GENOMIC DNA]</scope>
    <source>
        <strain evidence="4">JCM 17441</strain>
    </source>
</reference>
<dbReference type="InterPro" id="IPR000587">
    <property type="entry name" value="Creatinase_N"/>
</dbReference>
<feature type="domain" description="Peptidase M24" evidence="1">
    <location>
        <begin position="172"/>
        <end position="372"/>
    </location>
</feature>
<dbReference type="PANTHER" id="PTHR46112">
    <property type="entry name" value="AMINOPEPTIDASE"/>
    <property type="match status" value="1"/>
</dbReference>
<accession>A0ABP8DD12</accession>
<organism evidence="3 4">
    <name type="scientific">Dactylosporangium darangshiense</name>
    <dbReference type="NCBI Taxonomy" id="579108"/>
    <lineage>
        <taxon>Bacteria</taxon>
        <taxon>Bacillati</taxon>
        <taxon>Actinomycetota</taxon>
        <taxon>Actinomycetes</taxon>
        <taxon>Micromonosporales</taxon>
        <taxon>Micromonosporaceae</taxon>
        <taxon>Dactylosporangium</taxon>
    </lineage>
</organism>
<dbReference type="EMBL" id="BAABAT010000014">
    <property type="protein sequence ID" value="GAA4252986.1"/>
    <property type="molecule type" value="Genomic_DNA"/>
</dbReference>
<dbReference type="PANTHER" id="PTHR46112:SF2">
    <property type="entry name" value="XAA-PRO AMINOPEPTIDASE P-RELATED"/>
    <property type="match status" value="1"/>
</dbReference>
<comment type="caution">
    <text evidence="3">The sequence shown here is derived from an EMBL/GenBank/DDBJ whole genome shotgun (WGS) entry which is preliminary data.</text>
</comment>